<protein>
    <submittedName>
        <fullName evidence="1">Uncharacterized protein</fullName>
    </submittedName>
</protein>
<dbReference type="Proteomes" id="UP000380867">
    <property type="component" value="Unassembled WGS sequence"/>
</dbReference>
<dbReference type="RefSeq" id="WP_149688961.1">
    <property type="nucleotide sequence ID" value="NZ_SDPQ02000002.1"/>
</dbReference>
<evidence type="ECO:0000313" key="2">
    <source>
        <dbReference type="Proteomes" id="UP000380867"/>
    </source>
</evidence>
<organism evidence="1 2">
    <name type="scientific">Aeromicrobium ginsengisoli</name>
    <dbReference type="NCBI Taxonomy" id="363867"/>
    <lineage>
        <taxon>Bacteria</taxon>
        <taxon>Bacillati</taxon>
        <taxon>Actinomycetota</taxon>
        <taxon>Actinomycetes</taxon>
        <taxon>Propionibacteriales</taxon>
        <taxon>Nocardioidaceae</taxon>
        <taxon>Aeromicrobium</taxon>
    </lineage>
</organism>
<sequence>MFSVSVALVIGGFVSETGNPLLDAFRRLQPDVDVVVLLPEPSFDLLDLSQPAEAIHAAVATRAAAMSLAEEVGVAGEPVVLERWSRLQPQIYRHRTRLRADLADPTAALAAMLDVLDSLNGGGWEARPVDAPIPWLVARSPLSSRPLLTADVAVHGSTLVVTVESAPLKLEQDPS</sequence>
<name>A0A5M4FE76_9ACTN</name>
<comment type="caution">
    <text evidence="1">The sequence shown here is derived from an EMBL/GenBank/DDBJ whole genome shotgun (WGS) entry which is preliminary data.</text>
</comment>
<accession>A0A5M4FE76</accession>
<keyword evidence="2" id="KW-1185">Reference proteome</keyword>
<evidence type="ECO:0000313" key="1">
    <source>
        <dbReference type="EMBL" id="KAA1397510.1"/>
    </source>
</evidence>
<proteinExistence type="predicted"/>
<dbReference type="OrthoDB" id="9859824at2"/>
<dbReference type="EMBL" id="SDPQ02000002">
    <property type="protein sequence ID" value="KAA1397510.1"/>
    <property type="molecule type" value="Genomic_DNA"/>
</dbReference>
<gene>
    <name evidence="1" type="ORF">ESP70_009040</name>
</gene>
<dbReference type="AlphaFoldDB" id="A0A5M4FE76"/>
<reference evidence="1" key="1">
    <citation type="submission" date="2019-09" db="EMBL/GenBank/DDBJ databases">
        <authorList>
            <person name="Li J."/>
        </authorList>
    </citation>
    <scope>NUCLEOTIDE SEQUENCE [LARGE SCALE GENOMIC DNA]</scope>
    <source>
        <strain evidence="1">JCM 14732</strain>
    </source>
</reference>